<reference evidence="1" key="1">
    <citation type="journal article" date="2014" name="Nat. Commun.">
        <title>The tobacco genome sequence and its comparison with those of tomato and potato.</title>
        <authorList>
            <person name="Sierro N."/>
            <person name="Battey J.N."/>
            <person name="Ouadi S."/>
            <person name="Bakaher N."/>
            <person name="Bovet L."/>
            <person name="Willig A."/>
            <person name="Goepfert S."/>
            <person name="Peitsch M.C."/>
            <person name="Ivanov N.V."/>
        </authorList>
    </citation>
    <scope>NUCLEOTIDE SEQUENCE [LARGE SCALE GENOMIC DNA]</scope>
</reference>
<sequence length="371" mass="41650">MDSRNLYHLHQLQQQQLAGYPLFTGVQALHDWNPSMTSEEEYYYKGEMKRIFQNNISSEELWKSSSSIDTFPLMNSSMFQNGHQSSNEQLDYKNSKGYISNDYFLKMKDTNGLSNSLFKESYFKQEQHHVFDLNENLLSEDHSYMNNAKTCIGFSGLAAAAATPNYISSHLEHSDFQDLKKLGFNGLNFKNSIGDHSTSFGHFCTDRMSSGFAGLQELIHNPSNSSNKNPVVSNNIGVSTKAKRLSCSAENPAQEVSKKPRITSQSSTPMLKVRKEKLGDRISALHRLVAPFGKTDTASVLTEAIGYIQFLQDQILTLSMPYAKSSKGKLHQINLKDSSIDMKGQAVQDLKSRGLCLVPMSFSSYITYSCD</sequence>
<keyword evidence="1" id="KW-1185">Reference proteome</keyword>
<name>A0AC58T2E0_TOBAC</name>
<proteinExistence type="predicted"/>
<gene>
    <name evidence="2" type="primary">LOC107810379</name>
</gene>
<reference evidence="2" key="2">
    <citation type="submission" date="2025-08" db="UniProtKB">
        <authorList>
            <consortium name="RefSeq"/>
        </authorList>
    </citation>
    <scope>IDENTIFICATION</scope>
    <source>
        <tissue evidence="2">Leaf</tissue>
    </source>
</reference>
<dbReference type="Proteomes" id="UP000790787">
    <property type="component" value="Chromosome 17"/>
</dbReference>
<protein>
    <submittedName>
        <fullName evidence="2">Uncharacterized protein LOC107810379 isoform X1</fullName>
    </submittedName>
</protein>
<evidence type="ECO:0000313" key="2">
    <source>
        <dbReference type="RefSeq" id="XP_075091375.1"/>
    </source>
</evidence>
<evidence type="ECO:0000313" key="1">
    <source>
        <dbReference type="Proteomes" id="UP000790787"/>
    </source>
</evidence>
<accession>A0AC58T2E0</accession>
<organism evidence="1 2">
    <name type="scientific">Nicotiana tabacum</name>
    <name type="common">Common tobacco</name>
    <dbReference type="NCBI Taxonomy" id="4097"/>
    <lineage>
        <taxon>Eukaryota</taxon>
        <taxon>Viridiplantae</taxon>
        <taxon>Streptophyta</taxon>
        <taxon>Embryophyta</taxon>
        <taxon>Tracheophyta</taxon>
        <taxon>Spermatophyta</taxon>
        <taxon>Magnoliopsida</taxon>
        <taxon>eudicotyledons</taxon>
        <taxon>Gunneridae</taxon>
        <taxon>Pentapetalae</taxon>
        <taxon>asterids</taxon>
        <taxon>lamiids</taxon>
        <taxon>Solanales</taxon>
        <taxon>Solanaceae</taxon>
        <taxon>Nicotianoideae</taxon>
        <taxon>Nicotianeae</taxon>
        <taxon>Nicotiana</taxon>
    </lineage>
</organism>
<dbReference type="RefSeq" id="XP_075091375.1">
    <property type="nucleotide sequence ID" value="XM_075235274.1"/>
</dbReference>